<dbReference type="GO" id="GO:0097351">
    <property type="term" value="F:toxin sequestering activity"/>
    <property type="evidence" value="ECO:0007669"/>
    <property type="project" value="InterPro"/>
</dbReference>
<sequence>MNKVVYKGKVAQNGNSESLRFEKTLFRSYPQFAQGSELLATPLADDVLLVRVNTPAKKQAAPNDPVMSVFLSFLENDMIAHPENITPVAQSEMNEIADLVDGVEFDE</sequence>
<dbReference type="Pfam" id="PF15937">
    <property type="entry name" value="PrlF_antitoxin"/>
    <property type="match status" value="1"/>
</dbReference>
<evidence type="ECO:0000313" key="1">
    <source>
        <dbReference type="EMBL" id="VAW66077.1"/>
    </source>
</evidence>
<organism evidence="1">
    <name type="scientific">hydrothermal vent metagenome</name>
    <dbReference type="NCBI Taxonomy" id="652676"/>
    <lineage>
        <taxon>unclassified sequences</taxon>
        <taxon>metagenomes</taxon>
        <taxon>ecological metagenomes</taxon>
    </lineage>
</organism>
<dbReference type="GO" id="GO:0001558">
    <property type="term" value="P:regulation of cell growth"/>
    <property type="evidence" value="ECO:0007669"/>
    <property type="project" value="InterPro"/>
</dbReference>
<name>A0A3B0XS36_9ZZZZ</name>
<proteinExistence type="predicted"/>
<reference evidence="1" key="1">
    <citation type="submission" date="2018-06" db="EMBL/GenBank/DDBJ databases">
        <authorList>
            <person name="Zhirakovskaya E."/>
        </authorList>
    </citation>
    <scope>NUCLEOTIDE SEQUENCE</scope>
</reference>
<gene>
    <name evidence="1" type="ORF">MNBD_GAMMA10-1223</name>
</gene>
<protein>
    <submittedName>
        <fullName evidence="1">Uncharacterized protein</fullName>
    </submittedName>
</protein>
<dbReference type="InterPro" id="IPR031848">
    <property type="entry name" value="PrlF_antitoxin"/>
</dbReference>
<accession>A0A3B0XS36</accession>
<dbReference type="GO" id="GO:0003700">
    <property type="term" value="F:DNA-binding transcription factor activity"/>
    <property type="evidence" value="ECO:0007669"/>
    <property type="project" value="InterPro"/>
</dbReference>
<dbReference type="AlphaFoldDB" id="A0A3B0XS36"/>
<dbReference type="EMBL" id="UOFJ01000205">
    <property type="protein sequence ID" value="VAW66077.1"/>
    <property type="molecule type" value="Genomic_DNA"/>
</dbReference>